<organism evidence="1 2">
    <name type="scientific">Aphanothece sacrum FPU1</name>
    <dbReference type="NCBI Taxonomy" id="1920663"/>
    <lineage>
        <taxon>Bacteria</taxon>
        <taxon>Bacillati</taxon>
        <taxon>Cyanobacteriota</taxon>
        <taxon>Cyanophyceae</taxon>
        <taxon>Oscillatoriophycideae</taxon>
        <taxon>Chroococcales</taxon>
        <taxon>Aphanothecaceae</taxon>
        <taxon>Aphanothece</taxon>
    </lineage>
</organism>
<dbReference type="OrthoDB" id="510717at2"/>
<evidence type="ECO:0000313" key="1">
    <source>
        <dbReference type="EMBL" id="GBF78934.1"/>
    </source>
</evidence>
<evidence type="ECO:0000313" key="2">
    <source>
        <dbReference type="Proteomes" id="UP000287247"/>
    </source>
</evidence>
<dbReference type="Pfam" id="PF09366">
    <property type="entry name" value="DUF1997"/>
    <property type="match status" value="1"/>
</dbReference>
<reference evidence="2" key="1">
    <citation type="submission" date="2017-05" db="EMBL/GenBank/DDBJ databases">
        <title>Physiological properties and genetic analysis related to exopolysaccharide production of fresh-water unicellular cyanobacterium Aphanothece sacrum, Suizenji Nori, that has been cultured as a food source in Japan.</title>
        <authorList>
            <person name="Kanesaki Y."/>
            <person name="Yoshikawa S."/>
            <person name="Ohki K."/>
        </authorList>
    </citation>
    <scope>NUCLEOTIDE SEQUENCE [LARGE SCALE GENOMIC DNA]</scope>
    <source>
        <strain evidence="2">FPU1</strain>
    </source>
</reference>
<keyword evidence="2" id="KW-1185">Reference proteome</keyword>
<dbReference type="InterPro" id="IPR018971">
    <property type="entry name" value="DUF1997"/>
</dbReference>
<accession>A0A401ICH1</accession>
<sequence>MEVCFTATESISLMVEDPLVSIQHYLRQPQRLVKAIADPQLMEQLSELQFRLKMRPLNFMDIYHFQPTVILGVWTDGKGRVYLRSEGCEIRGIDYINNRFSLKLKGQLIPEESQGKTYLQGKANLEVKVSLPPVLWLTPKPLLEVTGNGLLKSVLVRIKQRLVTQLLHDYHHWMNEYYLQETPFENQLTTSINSVPS</sequence>
<dbReference type="RefSeq" id="WP_124977672.1">
    <property type="nucleotide sequence ID" value="NZ_BDQK01000001.1"/>
</dbReference>
<proteinExistence type="predicted"/>
<evidence type="ECO:0008006" key="3">
    <source>
        <dbReference type="Google" id="ProtNLM"/>
    </source>
</evidence>
<dbReference type="PANTHER" id="PTHR34133:SF8">
    <property type="entry name" value="OS07G0633000 PROTEIN"/>
    <property type="match status" value="1"/>
</dbReference>
<name>A0A401ICH1_APHSA</name>
<gene>
    <name evidence="1" type="ORF">AsFPU1_0325</name>
</gene>
<dbReference type="EMBL" id="BDQK01000001">
    <property type="protein sequence ID" value="GBF78934.1"/>
    <property type="molecule type" value="Genomic_DNA"/>
</dbReference>
<dbReference type="AlphaFoldDB" id="A0A401ICH1"/>
<protein>
    <recommendedName>
        <fullName evidence="3">DUF1997 domain-containing protein</fullName>
    </recommendedName>
</protein>
<dbReference type="Proteomes" id="UP000287247">
    <property type="component" value="Unassembled WGS sequence"/>
</dbReference>
<comment type="caution">
    <text evidence="1">The sequence shown here is derived from an EMBL/GenBank/DDBJ whole genome shotgun (WGS) entry which is preliminary data.</text>
</comment>
<dbReference type="PANTHER" id="PTHR34133">
    <property type="entry name" value="OS07G0633000 PROTEIN"/>
    <property type="match status" value="1"/>
</dbReference>